<dbReference type="Pfam" id="PF08744">
    <property type="entry name" value="NOZZLE"/>
    <property type="match status" value="1"/>
</dbReference>
<dbReference type="GO" id="GO:0003700">
    <property type="term" value="F:DNA-binding transcription factor activity"/>
    <property type="evidence" value="ECO:0007669"/>
    <property type="project" value="InterPro"/>
</dbReference>
<dbReference type="Proteomes" id="UP000230069">
    <property type="component" value="Unassembled WGS sequence"/>
</dbReference>
<reference evidence="5" key="2">
    <citation type="submission" date="2016-11" db="EMBL/GenBank/DDBJ databases">
        <authorList>
            <person name="Jaros S."/>
            <person name="Januszkiewicz K."/>
            <person name="Wedrychowicz H."/>
        </authorList>
    </citation>
    <scope>NUCLEOTIDE SEQUENCE</scope>
</reference>
<keyword evidence="3" id="KW-0804">Transcription</keyword>
<keyword evidence="7" id="KW-1185">Reference proteome</keyword>
<feature type="region of interest" description="Disordered" evidence="4">
    <location>
        <begin position="1"/>
        <end position="36"/>
    </location>
</feature>
<sequence length="434" mass="47510">MAQEENQRCSNNNSSGGGVVRVSKKPKQKKIPQRGLGVAQLEKIRLEEEQKNEAAVVGGTGTSIVGSSSSTSPSSFVVLPLPKHHNISSSSLPFPSSSSPKELPPFKSNFRPKFEVFGQSPTIPSCLQPPHPPFYGHNTSFGGGSTIVGGHSYFPSVLNSCEMSYDRECAKLHPGLMFHTHMHNDLNPIGPSSTLNGMQKQHYHQEQSHSSKVNVATTISSGLNVQIEPPSNQSYNSNYRLTPWPENEKMIGTKRQWPFSLDNPSSPSNCNYPPLIPRIPRMDERPLASYENGGALRFEAGFSSFREGPSGFSAQQVDWKAGMPELNLKNNSKENVALDTVLSLGISTPASSSTTKAKQPLECPTSSYQEFSDFNTSTHQEYYGDPLFRRGEPVQSQCMYNFFPPKTPQIGVLAANSGDQRVGISDCVDLDLKL</sequence>
<keyword evidence="1" id="KW-0678">Repressor</keyword>
<reference evidence="6 7" key="3">
    <citation type="submission" date="2017-09" db="EMBL/GenBank/DDBJ databases">
        <title>WGS assembly of Aquilegia coerulea Goldsmith.</title>
        <authorList>
            <person name="Hodges S."/>
            <person name="Kramer E."/>
            <person name="Nordborg M."/>
            <person name="Tomkins J."/>
            <person name="Borevitz J."/>
            <person name="Derieg N."/>
            <person name="Yan J."/>
            <person name="Mihaltcheva S."/>
            <person name="Hayes R.D."/>
            <person name="Rokhsar D."/>
        </authorList>
    </citation>
    <scope>NUCLEOTIDE SEQUENCE [LARGE SCALE GENOMIC DNA]</scope>
    <source>
        <strain evidence="7">cv. Goldsmith</strain>
    </source>
</reference>
<dbReference type="InterPro" id="IPR014855">
    <property type="entry name" value="NOZZLE"/>
</dbReference>
<dbReference type="PANTHER" id="PTHR33388">
    <property type="entry name" value="OS01G0212500 PROTEIN"/>
    <property type="match status" value="1"/>
</dbReference>
<feature type="compositionally biased region" description="Basic residues" evidence="4">
    <location>
        <begin position="22"/>
        <end position="32"/>
    </location>
</feature>
<dbReference type="AlphaFoldDB" id="A0A1J0R0C4"/>
<dbReference type="InterPro" id="IPR040356">
    <property type="entry name" value="SPEAR"/>
</dbReference>
<gene>
    <name evidence="5" type="primary">SPEAR1</name>
    <name evidence="6" type="ORF">AQUCO_00500104v1</name>
</gene>
<accession>A0A1J0R0C4</accession>
<dbReference type="OrthoDB" id="1926221at2759"/>
<dbReference type="EMBL" id="KZ305022">
    <property type="protein sequence ID" value="PIA57947.1"/>
    <property type="molecule type" value="Genomic_DNA"/>
</dbReference>
<evidence type="ECO:0000256" key="1">
    <source>
        <dbReference type="ARBA" id="ARBA00022491"/>
    </source>
</evidence>
<evidence type="ECO:0000313" key="7">
    <source>
        <dbReference type="Proteomes" id="UP000230069"/>
    </source>
</evidence>
<evidence type="ECO:0000256" key="3">
    <source>
        <dbReference type="ARBA" id="ARBA00023163"/>
    </source>
</evidence>
<proteinExistence type="evidence at transcript level"/>
<organism evidence="5">
    <name type="scientific">Aquilegia coerulea</name>
    <name type="common">Rocky mountain columbine</name>
    <dbReference type="NCBI Taxonomy" id="218851"/>
    <lineage>
        <taxon>Eukaryota</taxon>
        <taxon>Viridiplantae</taxon>
        <taxon>Streptophyta</taxon>
        <taxon>Embryophyta</taxon>
        <taxon>Tracheophyta</taxon>
        <taxon>Spermatophyta</taxon>
        <taxon>Magnoliopsida</taxon>
        <taxon>Ranunculales</taxon>
        <taxon>Ranunculaceae</taxon>
        <taxon>Thalictroideae</taxon>
        <taxon>Aquilegia</taxon>
    </lineage>
</organism>
<protein>
    <submittedName>
        <fullName evidence="5">SPOROCYTELESS-like EAR-containing protein 1</fullName>
    </submittedName>
</protein>
<name>A0A1J0R0C4_AQUCA</name>
<evidence type="ECO:0000256" key="4">
    <source>
        <dbReference type="SAM" id="MobiDB-lite"/>
    </source>
</evidence>
<evidence type="ECO:0000256" key="2">
    <source>
        <dbReference type="ARBA" id="ARBA00023015"/>
    </source>
</evidence>
<dbReference type="EMBL" id="KY110966">
    <property type="protein sequence ID" value="APD70959.1"/>
    <property type="molecule type" value="mRNA"/>
</dbReference>
<dbReference type="PANTHER" id="PTHR33388:SF1">
    <property type="entry name" value="PROTEIN SPEAR2"/>
    <property type="match status" value="1"/>
</dbReference>
<reference evidence="5" key="1">
    <citation type="journal article" date="2014" name="J. Genet. Genomics">
        <title>SPOROCYTELESS is a novel embryophyte-specific transcription repressor that interacts with TPL and TCP proteins in Arabidopsis.</title>
        <authorList>
            <person name="Chen G.H."/>
            <person name="Sun J.Y."/>
            <person name="Liu M."/>
            <person name="Liu J."/>
            <person name="Yang W.C."/>
        </authorList>
    </citation>
    <scope>NUCLEOTIDE SEQUENCE</scope>
</reference>
<dbReference type="STRING" id="218851.A0A1J0R0C4"/>
<keyword evidence="2" id="KW-0805">Transcription regulation</keyword>
<evidence type="ECO:0000313" key="6">
    <source>
        <dbReference type="EMBL" id="PIA57947.1"/>
    </source>
</evidence>
<evidence type="ECO:0000313" key="5">
    <source>
        <dbReference type="EMBL" id="APD70959.1"/>
    </source>
</evidence>